<dbReference type="Proteomes" id="UP001054252">
    <property type="component" value="Unassembled WGS sequence"/>
</dbReference>
<keyword evidence="3 4" id="KW-0408">Iron</keyword>
<dbReference type="GO" id="GO:0046872">
    <property type="term" value="F:metal ion binding"/>
    <property type="evidence" value="ECO:0007669"/>
    <property type="project" value="UniProtKB-KW"/>
</dbReference>
<reference evidence="7 8" key="1">
    <citation type="journal article" date="2021" name="Commun. Biol.">
        <title>The genome of Shorea leprosula (Dipterocarpaceae) highlights the ecological relevance of drought in aseasonal tropical rainforests.</title>
        <authorList>
            <person name="Ng K.K.S."/>
            <person name="Kobayashi M.J."/>
            <person name="Fawcett J.A."/>
            <person name="Hatakeyama M."/>
            <person name="Paape T."/>
            <person name="Ng C.H."/>
            <person name="Ang C.C."/>
            <person name="Tnah L.H."/>
            <person name="Lee C.T."/>
            <person name="Nishiyama T."/>
            <person name="Sese J."/>
            <person name="O'Brien M.J."/>
            <person name="Copetti D."/>
            <person name="Mohd Noor M.I."/>
            <person name="Ong R.C."/>
            <person name="Putra M."/>
            <person name="Sireger I.Z."/>
            <person name="Indrioko S."/>
            <person name="Kosugi Y."/>
            <person name="Izuno A."/>
            <person name="Isagi Y."/>
            <person name="Lee S.L."/>
            <person name="Shimizu K.K."/>
        </authorList>
    </citation>
    <scope>NUCLEOTIDE SEQUENCE [LARGE SCALE GENOMIC DNA]</scope>
    <source>
        <strain evidence="7">214</strain>
    </source>
</reference>
<sequence length="353" mass="40217">MAGMPLPPDGTPLPKSVQEMSVNHDEPPPEFLFKNNILGLSYSSTPPDSSVSVPIIDLSLLSTDVEQEKLRSALTSVGCFQAVSHGIPGQLLDKVREAAKQFYALPLEDKQKYSRAVNDVEGYGHDMRVTDKQVLDWHSRLFLRVFPEHQRKLNLWPEYPENFRKILHEYSLKLKHMMDHLFKAMAKSLNLEENSFSKQFGDDPIMQVRFNFYPPCSRPEMVLGVKPHSDRSGITVLLQDKEVEGLQVVQNDTWITVPVLPHAFVINLGDQMQIMSNGIFKSPLHRVVTNTDQLRISVAMFNEPEQDREVGPVEKLIDAGRPRVYKNVKNYAAFNYECFQKGKVALEEVKIDV</sequence>
<dbReference type="PROSITE" id="PS51471">
    <property type="entry name" value="FE2OG_OXY"/>
    <property type="match status" value="1"/>
</dbReference>
<dbReference type="InterPro" id="IPR005123">
    <property type="entry name" value="Oxoglu/Fe-dep_dioxygenase_dom"/>
</dbReference>
<keyword evidence="2 4" id="KW-0479">Metal-binding</keyword>
<dbReference type="InterPro" id="IPR044861">
    <property type="entry name" value="IPNS-like_FE2OG_OXY"/>
</dbReference>
<dbReference type="GO" id="GO:0016491">
    <property type="term" value="F:oxidoreductase activity"/>
    <property type="evidence" value="ECO:0007669"/>
    <property type="project" value="UniProtKB-KW"/>
</dbReference>
<evidence type="ECO:0000259" key="6">
    <source>
        <dbReference type="PROSITE" id="PS51471"/>
    </source>
</evidence>
<evidence type="ECO:0000256" key="3">
    <source>
        <dbReference type="ARBA" id="ARBA00023004"/>
    </source>
</evidence>
<gene>
    <name evidence="7" type="ORF">SLEP1_g29038</name>
</gene>
<proteinExistence type="inferred from homology"/>
<dbReference type="InterPro" id="IPR026992">
    <property type="entry name" value="DIOX_N"/>
</dbReference>
<evidence type="ECO:0000256" key="4">
    <source>
        <dbReference type="RuleBase" id="RU003682"/>
    </source>
</evidence>
<dbReference type="EMBL" id="BPVZ01000051">
    <property type="protein sequence ID" value="GKV18697.1"/>
    <property type="molecule type" value="Genomic_DNA"/>
</dbReference>
<keyword evidence="8" id="KW-1185">Reference proteome</keyword>
<dbReference type="PANTHER" id="PTHR47991">
    <property type="entry name" value="OXOGLUTARATE/IRON-DEPENDENT DIOXYGENASE"/>
    <property type="match status" value="1"/>
</dbReference>
<accession>A0AAV5K4Z0</accession>
<dbReference type="Pfam" id="PF03171">
    <property type="entry name" value="2OG-FeII_Oxy"/>
    <property type="match status" value="1"/>
</dbReference>
<feature type="domain" description="Fe2OG dioxygenase" evidence="6">
    <location>
        <begin position="204"/>
        <end position="304"/>
    </location>
</feature>
<evidence type="ECO:0000256" key="1">
    <source>
        <dbReference type="ARBA" id="ARBA00008056"/>
    </source>
</evidence>
<dbReference type="Pfam" id="PF14226">
    <property type="entry name" value="DIOX_N"/>
    <property type="match status" value="1"/>
</dbReference>
<dbReference type="InterPro" id="IPR027443">
    <property type="entry name" value="IPNS-like_sf"/>
</dbReference>
<evidence type="ECO:0000313" key="7">
    <source>
        <dbReference type="EMBL" id="GKV18697.1"/>
    </source>
</evidence>
<feature type="compositionally biased region" description="Pro residues" evidence="5">
    <location>
        <begin position="1"/>
        <end position="11"/>
    </location>
</feature>
<organism evidence="7 8">
    <name type="scientific">Rubroshorea leprosula</name>
    <dbReference type="NCBI Taxonomy" id="152421"/>
    <lineage>
        <taxon>Eukaryota</taxon>
        <taxon>Viridiplantae</taxon>
        <taxon>Streptophyta</taxon>
        <taxon>Embryophyta</taxon>
        <taxon>Tracheophyta</taxon>
        <taxon>Spermatophyta</taxon>
        <taxon>Magnoliopsida</taxon>
        <taxon>eudicotyledons</taxon>
        <taxon>Gunneridae</taxon>
        <taxon>Pentapetalae</taxon>
        <taxon>rosids</taxon>
        <taxon>malvids</taxon>
        <taxon>Malvales</taxon>
        <taxon>Dipterocarpaceae</taxon>
        <taxon>Rubroshorea</taxon>
    </lineage>
</organism>
<evidence type="ECO:0000256" key="2">
    <source>
        <dbReference type="ARBA" id="ARBA00022723"/>
    </source>
</evidence>
<keyword evidence="4" id="KW-0560">Oxidoreductase</keyword>
<dbReference type="FunFam" id="2.60.120.330:FF:000018">
    <property type="entry name" value="2-oxoglutarate (2OG) and Fe(II)-dependent oxygenase superfamily protein"/>
    <property type="match status" value="1"/>
</dbReference>
<comment type="caution">
    <text evidence="7">The sequence shown here is derived from an EMBL/GenBank/DDBJ whole genome shotgun (WGS) entry which is preliminary data.</text>
</comment>
<name>A0AAV5K4Z0_9ROSI</name>
<evidence type="ECO:0000313" key="8">
    <source>
        <dbReference type="Proteomes" id="UP001054252"/>
    </source>
</evidence>
<comment type="similarity">
    <text evidence="1 4">Belongs to the iron/ascorbate-dependent oxidoreductase family.</text>
</comment>
<evidence type="ECO:0000256" key="5">
    <source>
        <dbReference type="SAM" id="MobiDB-lite"/>
    </source>
</evidence>
<feature type="region of interest" description="Disordered" evidence="5">
    <location>
        <begin position="1"/>
        <end position="26"/>
    </location>
</feature>
<dbReference type="SUPFAM" id="SSF51197">
    <property type="entry name" value="Clavaminate synthase-like"/>
    <property type="match status" value="1"/>
</dbReference>
<dbReference type="AlphaFoldDB" id="A0AAV5K4Z0"/>
<dbReference type="InterPro" id="IPR050295">
    <property type="entry name" value="Plant_2OG-oxidoreductases"/>
</dbReference>
<protein>
    <recommendedName>
        <fullName evidence="6">Fe2OG dioxygenase domain-containing protein</fullName>
    </recommendedName>
</protein>
<dbReference type="Gene3D" id="2.60.120.330">
    <property type="entry name" value="B-lactam Antibiotic, Isopenicillin N Synthase, Chain"/>
    <property type="match status" value="1"/>
</dbReference>